<protein>
    <submittedName>
        <fullName evidence="2">Type VI secretion system protein VasI</fullName>
    </submittedName>
</protein>
<feature type="chain" id="PRO_5011447571" evidence="1">
    <location>
        <begin position="26"/>
        <end position="218"/>
    </location>
</feature>
<dbReference type="Proteomes" id="UP000198519">
    <property type="component" value="Unassembled WGS sequence"/>
</dbReference>
<dbReference type="InterPro" id="IPR017738">
    <property type="entry name" value="T6SS-assoc_VCA0118"/>
</dbReference>
<evidence type="ECO:0000313" key="2">
    <source>
        <dbReference type="EMBL" id="SFL88180.1"/>
    </source>
</evidence>
<keyword evidence="3" id="KW-1185">Reference proteome</keyword>
<organism evidence="2 3">
    <name type="scientific">Marinobacter zhejiangensis</name>
    <dbReference type="NCBI Taxonomy" id="488535"/>
    <lineage>
        <taxon>Bacteria</taxon>
        <taxon>Pseudomonadati</taxon>
        <taxon>Pseudomonadota</taxon>
        <taxon>Gammaproteobacteria</taxon>
        <taxon>Pseudomonadales</taxon>
        <taxon>Marinobacteraceae</taxon>
        <taxon>Marinobacter</taxon>
    </lineage>
</organism>
<sequence>MVINLRLGLASLGLCLALQAVPAWAEDQNRLEAALACTDEPQRLVRLACFDAVFNTPVSIQQVATPEVPRSPRWREAFAQEQGRTPETGALYRDTGSVAGHLVTIAALGVTPPRPLLLAQCHNNITELAVMLPRPSDDERVALTLVAEGVSERQLWRVRDGGYAVSGGRGLPAIHTLKALGRANQFRIESDAAGIDGLVFDLSGLSQALQPLRQDCGW</sequence>
<dbReference type="OrthoDB" id="7831428at2"/>
<dbReference type="AlphaFoldDB" id="A0A1I4LB63"/>
<feature type="signal peptide" evidence="1">
    <location>
        <begin position="1"/>
        <end position="25"/>
    </location>
</feature>
<dbReference type="NCBIfam" id="TIGR03360">
    <property type="entry name" value="VI_minor_1"/>
    <property type="match status" value="1"/>
</dbReference>
<proteinExistence type="predicted"/>
<dbReference type="Pfam" id="PF11319">
    <property type="entry name" value="VasI"/>
    <property type="match status" value="1"/>
</dbReference>
<name>A0A1I4LB63_9GAMM</name>
<reference evidence="3" key="1">
    <citation type="submission" date="2016-10" db="EMBL/GenBank/DDBJ databases">
        <authorList>
            <person name="Varghese N."/>
            <person name="Submissions S."/>
        </authorList>
    </citation>
    <scope>NUCLEOTIDE SEQUENCE [LARGE SCALE GENOMIC DNA]</scope>
    <source>
        <strain evidence="3">CGMCC 1.7061</strain>
    </source>
</reference>
<gene>
    <name evidence="2" type="ORF">SAMN04487963_0383</name>
</gene>
<accession>A0A1I4LB63</accession>
<dbReference type="EMBL" id="FOUE01000001">
    <property type="protein sequence ID" value="SFL88180.1"/>
    <property type="molecule type" value="Genomic_DNA"/>
</dbReference>
<evidence type="ECO:0000313" key="3">
    <source>
        <dbReference type="Proteomes" id="UP000198519"/>
    </source>
</evidence>
<evidence type="ECO:0000256" key="1">
    <source>
        <dbReference type="SAM" id="SignalP"/>
    </source>
</evidence>
<dbReference type="RefSeq" id="WP_092020204.1">
    <property type="nucleotide sequence ID" value="NZ_FOUE01000001.1"/>
</dbReference>
<dbReference type="STRING" id="488535.SAMN04487963_0383"/>
<keyword evidence="1" id="KW-0732">Signal</keyword>